<feature type="compositionally biased region" description="Gly residues" evidence="1">
    <location>
        <begin position="272"/>
        <end position="282"/>
    </location>
</feature>
<evidence type="ECO:0000256" key="1">
    <source>
        <dbReference type="SAM" id="MobiDB-lite"/>
    </source>
</evidence>
<name>A0AAU7ARW2_9ACTN</name>
<protein>
    <recommendedName>
        <fullName evidence="4">Lipoprotein</fullName>
    </recommendedName>
</protein>
<dbReference type="PROSITE" id="PS51257">
    <property type="entry name" value="PROKAR_LIPOPROTEIN"/>
    <property type="match status" value="1"/>
</dbReference>
<feature type="chain" id="PRO_5043481663" description="Lipoprotein" evidence="2">
    <location>
        <begin position="21"/>
        <end position="282"/>
    </location>
</feature>
<dbReference type="EMBL" id="CP114014">
    <property type="protein sequence ID" value="XAY04381.1"/>
    <property type="molecule type" value="Genomic_DNA"/>
</dbReference>
<evidence type="ECO:0008006" key="4">
    <source>
        <dbReference type="Google" id="ProtNLM"/>
    </source>
</evidence>
<evidence type="ECO:0000313" key="3">
    <source>
        <dbReference type="EMBL" id="XAY04381.1"/>
    </source>
</evidence>
<organism evidence="3">
    <name type="scientific">Paraconexibacter sp. AEG42_29</name>
    <dbReference type="NCBI Taxonomy" id="2997339"/>
    <lineage>
        <taxon>Bacteria</taxon>
        <taxon>Bacillati</taxon>
        <taxon>Actinomycetota</taxon>
        <taxon>Thermoleophilia</taxon>
        <taxon>Solirubrobacterales</taxon>
        <taxon>Paraconexibacteraceae</taxon>
        <taxon>Paraconexibacter</taxon>
    </lineage>
</organism>
<evidence type="ECO:0000256" key="2">
    <source>
        <dbReference type="SAM" id="SignalP"/>
    </source>
</evidence>
<dbReference type="AlphaFoldDB" id="A0AAU7ARW2"/>
<sequence length="282" mass="29691">MPSRRVLPLLVISAAAAGLAGCGGGSSSTTTTAADDDLASKTPQEILDASVAAVADVHSYKIRGSVVDDDGRTVISASVRDDRSVKATYTTKGVTSSYLVVRGQGFVRGDRAYWLDGRSDARSQRIARLLAGRWVKLSAGGAAALLKDVERLMPKEQAYCLPKRIGTLTKVGVRTVRGRRVVVIRDAGNVPGGTPGELSVATNGRALPMRERQTGPSRPGGTFEPRCDDTDDTSTKSDATLSHWDKVAPIRLPRNPLDPSRILPPRRTPGVPGAGPEGGLSA</sequence>
<accession>A0AAU7ARW2</accession>
<feature type="region of interest" description="Disordered" evidence="1">
    <location>
        <begin position="187"/>
        <end position="282"/>
    </location>
</feature>
<gene>
    <name evidence="3" type="ORF">DSM112329_01214</name>
</gene>
<reference evidence="3" key="1">
    <citation type="submission" date="2022-12" db="EMBL/GenBank/DDBJ databases">
        <title>Paraconexibacter alkalitolerans sp. nov. and Baekduia alba sp. nov., isolated from soil and emended description of the genera Paraconexibacter (Chun et al., 2020) and Baekduia (An et al., 2020).</title>
        <authorList>
            <person name="Vieira S."/>
            <person name="Huber K.J."/>
            <person name="Geppert A."/>
            <person name="Wolf J."/>
            <person name="Neumann-Schaal M."/>
            <person name="Muesken M."/>
            <person name="Overmann J."/>
        </authorList>
    </citation>
    <scope>NUCLEOTIDE SEQUENCE</scope>
    <source>
        <strain evidence="3">AEG42_29</strain>
    </source>
</reference>
<dbReference type="RefSeq" id="WP_354700921.1">
    <property type="nucleotide sequence ID" value="NZ_CP114014.1"/>
</dbReference>
<dbReference type="KEGG" id="parq:DSM112329_01214"/>
<feature type="signal peptide" evidence="2">
    <location>
        <begin position="1"/>
        <end position="20"/>
    </location>
</feature>
<proteinExistence type="predicted"/>
<keyword evidence="2" id="KW-0732">Signal</keyword>